<feature type="region of interest" description="Disordered" evidence="1">
    <location>
        <begin position="267"/>
        <end position="297"/>
    </location>
</feature>
<keyword evidence="2" id="KW-0472">Membrane</keyword>
<feature type="region of interest" description="Disordered" evidence="1">
    <location>
        <begin position="1"/>
        <end position="24"/>
    </location>
</feature>
<feature type="transmembrane region" description="Helical" evidence="2">
    <location>
        <begin position="175"/>
        <end position="194"/>
    </location>
</feature>
<reference evidence="4" key="1">
    <citation type="journal article" date="2019" name="Int. J. Syst. Evol. Microbiol.">
        <title>The Global Catalogue of Microorganisms (GCM) 10K type strain sequencing project: providing services to taxonomists for standard genome sequencing and annotation.</title>
        <authorList>
            <consortium name="The Broad Institute Genomics Platform"/>
            <consortium name="The Broad Institute Genome Sequencing Center for Infectious Disease"/>
            <person name="Wu L."/>
            <person name="Ma J."/>
        </authorList>
    </citation>
    <scope>NUCLEOTIDE SEQUENCE [LARGE SCALE GENOMIC DNA]</scope>
    <source>
        <strain evidence="4">JCM 18077</strain>
    </source>
</reference>
<feature type="compositionally biased region" description="Low complexity" evidence="1">
    <location>
        <begin position="12"/>
        <end position="24"/>
    </location>
</feature>
<feature type="transmembrane region" description="Helical" evidence="2">
    <location>
        <begin position="225"/>
        <end position="245"/>
    </location>
</feature>
<feature type="transmembrane region" description="Helical" evidence="2">
    <location>
        <begin position="398"/>
        <end position="419"/>
    </location>
</feature>
<keyword evidence="2" id="KW-1133">Transmembrane helix</keyword>
<dbReference type="Proteomes" id="UP001500822">
    <property type="component" value="Unassembled WGS sequence"/>
</dbReference>
<dbReference type="PANTHER" id="PTHR34219:SF1">
    <property type="entry name" value="PEPSY DOMAIN-CONTAINING PROTEIN"/>
    <property type="match status" value="1"/>
</dbReference>
<gene>
    <name evidence="3" type="ORF">GCM10023217_24740</name>
</gene>
<feature type="transmembrane region" description="Helical" evidence="2">
    <location>
        <begin position="465"/>
        <end position="481"/>
    </location>
</feature>
<evidence type="ECO:0000313" key="4">
    <source>
        <dbReference type="Proteomes" id="UP001500822"/>
    </source>
</evidence>
<evidence type="ECO:0000256" key="2">
    <source>
        <dbReference type="SAM" id="Phobius"/>
    </source>
</evidence>
<feature type="transmembrane region" description="Helical" evidence="2">
    <location>
        <begin position="36"/>
        <end position="59"/>
    </location>
</feature>
<proteinExistence type="predicted"/>
<keyword evidence="2" id="KW-0812">Transmembrane</keyword>
<evidence type="ECO:0000256" key="1">
    <source>
        <dbReference type="SAM" id="MobiDB-lite"/>
    </source>
</evidence>
<keyword evidence="4" id="KW-1185">Reference proteome</keyword>
<protein>
    <submittedName>
        <fullName evidence="3">PepSY domain-containing protein</fullName>
    </submittedName>
</protein>
<dbReference type="PANTHER" id="PTHR34219">
    <property type="entry name" value="IRON-REGULATED INNER MEMBRANE PROTEIN-RELATED"/>
    <property type="match status" value="1"/>
</dbReference>
<feature type="compositionally biased region" description="Pro residues" evidence="1">
    <location>
        <begin position="1"/>
        <end position="11"/>
    </location>
</feature>
<dbReference type="Pfam" id="PF03929">
    <property type="entry name" value="PepSY_TM"/>
    <property type="match status" value="1"/>
</dbReference>
<evidence type="ECO:0000313" key="3">
    <source>
        <dbReference type="EMBL" id="GAA4752750.1"/>
    </source>
</evidence>
<comment type="caution">
    <text evidence="3">The sequence shown here is derived from an EMBL/GenBank/DDBJ whole genome shotgun (WGS) entry which is preliminary data.</text>
</comment>
<sequence>MSLPTAPPTSPSPSSASGAPARPPGTTARLLRRLHFYAGVLVAPFLLIAAVSGGLYALAPSAEQLIYRTQLHTDSVGPAQSIAAQTAAAVAHRPDLTVSAIRPASEPGRTTRVLFDDPTLPESTRLAVFVDPATLRITGALPSYGSSGSLPVRTWIDGLHRDLHLGEPGRLYSEFAASWLWVIALAGTGLWLVAYRKRRRSHGTARLLTVDRTQRGRARTMSRHAVLGVWIVVALVFLSATGLTWSRFAGENVTELRAALHWTQPVANTSLTGTSPSGGSGHGGHGDHGGMSPTGADGTAFAAENAGYADTALALARSAGVGRADAVEISIPAEPDVAFTVTEVRAPWQFSPNTAVVDPAHDRVVAVNWFADWPRAAQLANLGIALHMGILFGLLNQVALFAVAAVLVAIIVFGFRMWWQRRPRGSARPGRAPSAGALRALPWPAIAAISVVAVAVGWFIPLLGWPLLAFLVVDIAAGLWRRRRRA</sequence>
<name>A0ABP8ZCA6_9ACTN</name>
<dbReference type="InterPro" id="IPR005625">
    <property type="entry name" value="PepSY-ass_TM"/>
</dbReference>
<organism evidence="3 4">
    <name type="scientific">Gordonia alkaliphila</name>
    <dbReference type="NCBI Taxonomy" id="1053547"/>
    <lineage>
        <taxon>Bacteria</taxon>
        <taxon>Bacillati</taxon>
        <taxon>Actinomycetota</taxon>
        <taxon>Actinomycetes</taxon>
        <taxon>Mycobacteriales</taxon>
        <taxon>Gordoniaceae</taxon>
        <taxon>Gordonia</taxon>
    </lineage>
</organism>
<feature type="transmembrane region" description="Helical" evidence="2">
    <location>
        <begin position="440"/>
        <end position="459"/>
    </location>
</feature>
<dbReference type="RefSeq" id="WP_345313721.1">
    <property type="nucleotide sequence ID" value="NZ_BAABIE010000011.1"/>
</dbReference>
<accession>A0ABP8ZCA6</accession>
<dbReference type="EMBL" id="BAABIE010000011">
    <property type="protein sequence ID" value="GAA4752750.1"/>
    <property type="molecule type" value="Genomic_DNA"/>
</dbReference>